<dbReference type="Pfam" id="PF01915">
    <property type="entry name" value="Glyco_hydro_3_C"/>
    <property type="match status" value="1"/>
</dbReference>
<gene>
    <name evidence="4" type="ORF">bsdtw1_00747</name>
</gene>
<sequence>MKHKKIIERMSLEEKIALCSGKSFWETQEFSQYGIKSLFLSDGPHGLRKQVGESDHLGLNASIATTCFPTASAAAATWDVDLIREMGDAIGKEAVKEDINIVLGPGVNMKRNPLCGRNFEYFSEDPFLSGKIGAAWIQGVQSNGVGTSLKHFALNNQELKRMSTNVLVDERALREYYLPAFETAVKEAKPTTVMCAYNKVEGTYCSDNKRLLSDILREEWGFDGAVITDWGAMNNRIDGFKAGLDLEMPGSKGRFDKEVKKAVEDGLLDERYIDQAVDRLLTLIERTTKGNKESVTKELHDKNHKLARRIAAAGGILLKNDDKLLPLKDDSEVTIIGELAKIPRYQGNGSSLVTPTKLSSLLDGIREYAGKNRFFSGYSLKDVEDDALLKEAVEAARTSNTVVLCIGLTDIYESEGFDREHMRIPANQIKLIEAVAEVNENIIVIIVGGSAIEMPWAAKVQAILHMQLSGQAGGLAAADIVFGKVNPSGKLTETYPFIYEDVVSSTYFNKNPKQGAYFESMYCGYRYFETAKVPVRYPFGFGLSYTEFKYSNLQVKKLGLYDVEVTANVENVGEFDGAEVVQLYVAASTGGVYRPSKELKGFAKVQLEKGESKQVRFNLDKRSFAVYDQDKKDWIIEEGIYALQIGASIKDIRLEKHIELEGEKPVRKNCSTWYYSLSGIPSRKDFVTIYHNYEDYVPQIKGTYDMTSSIKEMKETSLICKIMYKDMEKIIAKNNGGKVDYTNPGFRMLMDSASDNPMKSMPLFSPDSMPLNVAEFFVEAANGHMIKGFRKIIKSNKNK</sequence>
<dbReference type="SMART" id="SM01217">
    <property type="entry name" value="Fn3_like"/>
    <property type="match status" value="1"/>
</dbReference>
<dbReference type="GO" id="GO:0008422">
    <property type="term" value="F:beta-glucosidase activity"/>
    <property type="evidence" value="ECO:0007669"/>
    <property type="project" value="UniProtKB-ARBA"/>
</dbReference>
<dbReference type="Gene3D" id="3.20.20.300">
    <property type="entry name" value="Glycoside hydrolase, family 3, N-terminal domain"/>
    <property type="match status" value="2"/>
</dbReference>
<dbReference type="InterPro" id="IPR050288">
    <property type="entry name" value="Cellulose_deg_GH3"/>
</dbReference>
<name>A0A6V8SDR6_9CLOT</name>
<dbReference type="InterPro" id="IPR017853">
    <property type="entry name" value="GH"/>
</dbReference>
<dbReference type="Pfam" id="PF14310">
    <property type="entry name" value="Fn3-like"/>
    <property type="match status" value="1"/>
</dbReference>
<feature type="domain" description="Fibronectin type III-like" evidence="3">
    <location>
        <begin position="579"/>
        <end position="649"/>
    </location>
</feature>
<dbReference type="PRINTS" id="PR00133">
    <property type="entry name" value="GLHYDRLASE3"/>
</dbReference>
<dbReference type="SUPFAM" id="SSF51445">
    <property type="entry name" value="(Trans)glycosidases"/>
    <property type="match status" value="1"/>
</dbReference>
<dbReference type="InterPro" id="IPR036881">
    <property type="entry name" value="Glyco_hydro_3_C_sf"/>
</dbReference>
<evidence type="ECO:0000256" key="1">
    <source>
        <dbReference type="ARBA" id="ARBA00005336"/>
    </source>
</evidence>
<dbReference type="PANTHER" id="PTHR42715">
    <property type="entry name" value="BETA-GLUCOSIDASE"/>
    <property type="match status" value="1"/>
</dbReference>
<dbReference type="FunFam" id="2.60.40.10:FF:000495">
    <property type="entry name" value="Periplasmic beta-glucosidase"/>
    <property type="match status" value="1"/>
</dbReference>
<dbReference type="InterPro" id="IPR026891">
    <property type="entry name" value="Fn3-like"/>
</dbReference>
<dbReference type="GO" id="GO:0005975">
    <property type="term" value="P:carbohydrate metabolic process"/>
    <property type="evidence" value="ECO:0007669"/>
    <property type="project" value="InterPro"/>
</dbReference>
<evidence type="ECO:0000259" key="3">
    <source>
        <dbReference type="SMART" id="SM01217"/>
    </source>
</evidence>
<accession>A0A6V8SDR6</accession>
<keyword evidence="5" id="KW-1185">Reference proteome</keyword>
<dbReference type="InterPro" id="IPR036962">
    <property type="entry name" value="Glyco_hydro_3_N_sf"/>
</dbReference>
<dbReference type="RefSeq" id="WP_183276241.1">
    <property type="nucleotide sequence ID" value="NZ_BLZR01000001.1"/>
</dbReference>
<evidence type="ECO:0000313" key="5">
    <source>
        <dbReference type="Proteomes" id="UP000580568"/>
    </source>
</evidence>
<dbReference type="Proteomes" id="UP000580568">
    <property type="component" value="Unassembled WGS sequence"/>
</dbReference>
<dbReference type="InterPro" id="IPR002772">
    <property type="entry name" value="Glyco_hydro_3_C"/>
</dbReference>
<dbReference type="Pfam" id="PF00933">
    <property type="entry name" value="Glyco_hydro_3"/>
    <property type="match status" value="1"/>
</dbReference>
<reference evidence="4 5" key="1">
    <citation type="submission" date="2020-07" db="EMBL/GenBank/DDBJ databases">
        <title>A new beta-1,3-glucan-decomposing anaerobic bacterium isolated from anoxic soil subjected to biological soil disinfestation.</title>
        <authorList>
            <person name="Ueki A."/>
            <person name="Tonouchi A."/>
        </authorList>
    </citation>
    <scope>NUCLEOTIDE SEQUENCE [LARGE SCALE GENOMIC DNA]</scope>
    <source>
        <strain evidence="4 5">TW1</strain>
    </source>
</reference>
<dbReference type="Gene3D" id="2.60.40.10">
    <property type="entry name" value="Immunoglobulins"/>
    <property type="match status" value="1"/>
</dbReference>
<dbReference type="InterPro" id="IPR013783">
    <property type="entry name" value="Ig-like_fold"/>
</dbReference>
<dbReference type="EMBL" id="BLZR01000001">
    <property type="protein sequence ID" value="GFP74692.1"/>
    <property type="molecule type" value="Genomic_DNA"/>
</dbReference>
<dbReference type="Gene3D" id="3.40.50.1700">
    <property type="entry name" value="Glycoside hydrolase family 3 C-terminal domain"/>
    <property type="match status" value="2"/>
</dbReference>
<keyword evidence="2" id="KW-0378">Hydrolase</keyword>
<dbReference type="PANTHER" id="PTHR42715:SF10">
    <property type="entry name" value="BETA-GLUCOSIDASE"/>
    <property type="match status" value="1"/>
</dbReference>
<organism evidence="4 5">
    <name type="scientific">Clostridium fungisolvens</name>
    <dbReference type="NCBI Taxonomy" id="1604897"/>
    <lineage>
        <taxon>Bacteria</taxon>
        <taxon>Bacillati</taxon>
        <taxon>Bacillota</taxon>
        <taxon>Clostridia</taxon>
        <taxon>Eubacteriales</taxon>
        <taxon>Clostridiaceae</taxon>
        <taxon>Clostridium</taxon>
    </lineage>
</organism>
<dbReference type="InterPro" id="IPR001764">
    <property type="entry name" value="Glyco_hydro_3_N"/>
</dbReference>
<comment type="caution">
    <text evidence="4">The sequence shown here is derived from an EMBL/GenBank/DDBJ whole genome shotgun (WGS) entry which is preliminary data.</text>
</comment>
<evidence type="ECO:0000313" key="4">
    <source>
        <dbReference type="EMBL" id="GFP74692.1"/>
    </source>
</evidence>
<proteinExistence type="inferred from homology"/>
<evidence type="ECO:0000256" key="2">
    <source>
        <dbReference type="ARBA" id="ARBA00022801"/>
    </source>
</evidence>
<protein>
    <submittedName>
        <fullName evidence="4">Thermostable beta-glucosidase B</fullName>
    </submittedName>
</protein>
<dbReference type="AlphaFoldDB" id="A0A6V8SDR6"/>
<comment type="similarity">
    <text evidence="1">Belongs to the glycosyl hydrolase 3 family.</text>
</comment>
<dbReference type="SUPFAM" id="SSF52279">
    <property type="entry name" value="Beta-D-glucan exohydrolase, C-terminal domain"/>
    <property type="match status" value="1"/>
</dbReference>